<dbReference type="AlphaFoldDB" id="A0A7X9S112"/>
<evidence type="ECO:0000313" key="3">
    <source>
        <dbReference type="Proteomes" id="UP000576082"/>
    </source>
</evidence>
<keyword evidence="3" id="KW-1185">Reference proteome</keyword>
<gene>
    <name evidence="2" type="ORF">HHU12_30825</name>
</gene>
<keyword evidence="1" id="KW-1133">Transmembrane helix</keyword>
<sequence length="215" mass="24772">MKLRQIILKVISILVLLPILYVLIALLCSSITIDREIKSETADKTIYLTTNGVHLDVVIHKSDLSKQLLLGLKKRYTDQYFSFGWGDENFYINTPTWGDLTFKNAFSAMFLKSTTLMHVTRYRLKGTDWVEVKVTASELELLNNYLQNTFRLDKNGAKVILEDQGYTSIDDFYKAKGSYSCFKTCNSWLNTGFKQSGMKACLWTPFDFGLMNKYE</sequence>
<keyword evidence="1" id="KW-0812">Transmembrane</keyword>
<name>A0A7X9S112_9BACT</name>
<dbReference type="EMBL" id="JABANE010000157">
    <property type="protein sequence ID" value="NME72395.1"/>
    <property type="molecule type" value="Genomic_DNA"/>
</dbReference>
<comment type="caution">
    <text evidence="2">The sequence shown here is derived from an EMBL/GenBank/DDBJ whole genome shotgun (WGS) entry which is preliminary data.</text>
</comment>
<proteinExistence type="predicted"/>
<dbReference type="Pfam" id="PF09601">
    <property type="entry name" value="DUF2459"/>
    <property type="match status" value="1"/>
</dbReference>
<organism evidence="2 3">
    <name type="scientific">Flammeovirga aprica JL-4</name>
    <dbReference type="NCBI Taxonomy" id="694437"/>
    <lineage>
        <taxon>Bacteria</taxon>
        <taxon>Pseudomonadati</taxon>
        <taxon>Bacteroidota</taxon>
        <taxon>Cytophagia</taxon>
        <taxon>Cytophagales</taxon>
        <taxon>Flammeovirgaceae</taxon>
        <taxon>Flammeovirga</taxon>
    </lineage>
</organism>
<evidence type="ECO:0000313" key="2">
    <source>
        <dbReference type="EMBL" id="NME72395.1"/>
    </source>
</evidence>
<accession>A0A7X9S112</accession>
<protein>
    <submittedName>
        <fullName evidence="2">DUF2459 domain-containing protein</fullName>
    </submittedName>
</protein>
<feature type="transmembrane region" description="Helical" evidence="1">
    <location>
        <begin position="6"/>
        <end position="28"/>
    </location>
</feature>
<evidence type="ECO:0000256" key="1">
    <source>
        <dbReference type="SAM" id="Phobius"/>
    </source>
</evidence>
<keyword evidence="1" id="KW-0472">Membrane</keyword>
<dbReference type="InterPro" id="IPR011727">
    <property type="entry name" value="CHP02117"/>
</dbReference>
<dbReference type="Proteomes" id="UP000576082">
    <property type="component" value="Unassembled WGS sequence"/>
</dbReference>
<dbReference type="RefSeq" id="WP_169660587.1">
    <property type="nucleotide sequence ID" value="NZ_JABANE010000157.1"/>
</dbReference>
<reference evidence="2 3" key="1">
    <citation type="submission" date="2020-04" db="EMBL/GenBank/DDBJ databases">
        <title>Flammeovirga sp. SR4, a novel species isolated from seawater.</title>
        <authorList>
            <person name="Wang X."/>
        </authorList>
    </citation>
    <scope>NUCLEOTIDE SEQUENCE [LARGE SCALE GENOMIC DNA]</scope>
    <source>
        <strain evidence="2 3">ATCC 23126</strain>
    </source>
</reference>